<proteinExistence type="predicted"/>
<evidence type="ECO:0000256" key="1">
    <source>
        <dbReference type="ARBA" id="ARBA00023015"/>
    </source>
</evidence>
<reference evidence="4 5" key="1">
    <citation type="submission" date="2018-01" db="EMBL/GenBank/DDBJ databases">
        <title>A novel member of the phylum Bacteroidetes isolated from glacier ice.</title>
        <authorList>
            <person name="Liu Q."/>
            <person name="Xin Y.-H."/>
        </authorList>
    </citation>
    <scope>NUCLEOTIDE SEQUENCE [LARGE SCALE GENOMIC DNA]</scope>
    <source>
        <strain evidence="4 5">RB1R16</strain>
    </source>
</reference>
<protein>
    <recommendedName>
        <fullName evidence="3">HTH araC/xylS-type domain-containing protein</fullName>
    </recommendedName>
</protein>
<name>A0A2S7SR33_9BACT</name>
<dbReference type="EMBL" id="PPSL01000006">
    <property type="protein sequence ID" value="PQJ09359.1"/>
    <property type="molecule type" value="Genomic_DNA"/>
</dbReference>
<keyword evidence="2" id="KW-0804">Transcription</keyword>
<keyword evidence="1" id="KW-0805">Transcription regulation</keyword>
<dbReference type="SUPFAM" id="SSF55008">
    <property type="entry name" value="HMA, heavy metal-associated domain"/>
    <property type="match status" value="1"/>
</dbReference>
<dbReference type="Proteomes" id="UP000239872">
    <property type="component" value="Unassembled WGS sequence"/>
</dbReference>
<organism evidence="4 5">
    <name type="scientific">Flavipsychrobacter stenotrophus</name>
    <dbReference type="NCBI Taxonomy" id="2077091"/>
    <lineage>
        <taxon>Bacteria</taxon>
        <taxon>Pseudomonadati</taxon>
        <taxon>Bacteroidota</taxon>
        <taxon>Chitinophagia</taxon>
        <taxon>Chitinophagales</taxon>
        <taxon>Chitinophagaceae</taxon>
        <taxon>Flavipsychrobacter</taxon>
    </lineage>
</organism>
<dbReference type="SMART" id="SM00342">
    <property type="entry name" value="HTH_ARAC"/>
    <property type="match status" value="1"/>
</dbReference>
<evidence type="ECO:0000313" key="4">
    <source>
        <dbReference type="EMBL" id="PQJ09359.1"/>
    </source>
</evidence>
<evidence type="ECO:0000259" key="3">
    <source>
        <dbReference type="PROSITE" id="PS01124"/>
    </source>
</evidence>
<dbReference type="GO" id="GO:0046872">
    <property type="term" value="F:metal ion binding"/>
    <property type="evidence" value="ECO:0007669"/>
    <property type="project" value="InterPro"/>
</dbReference>
<evidence type="ECO:0000313" key="5">
    <source>
        <dbReference type="Proteomes" id="UP000239872"/>
    </source>
</evidence>
<keyword evidence="5" id="KW-1185">Reference proteome</keyword>
<feature type="domain" description="HTH araC/xylS-type" evidence="3">
    <location>
        <begin position="109"/>
        <end position="179"/>
    </location>
</feature>
<dbReference type="InterPro" id="IPR036163">
    <property type="entry name" value="HMA_dom_sf"/>
</dbReference>
<dbReference type="Gene3D" id="1.10.10.60">
    <property type="entry name" value="Homeodomain-like"/>
    <property type="match status" value="1"/>
</dbReference>
<accession>A0A2S7SR33</accession>
<dbReference type="SUPFAM" id="SSF46689">
    <property type="entry name" value="Homeodomain-like"/>
    <property type="match status" value="1"/>
</dbReference>
<dbReference type="PROSITE" id="PS01124">
    <property type="entry name" value="HTH_ARAC_FAMILY_2"/>
    <property type="match status" value="1"/>
</dbReference>
<dbReference type="InterPro" id="IPR009057">
    <property type="entry name" value="Homeodomain-like_sf"/>
</dbReference>
<dbReference type="InterPro" id="IPR018060">
    <property type="entry name" value="HTH_AraC"/>
</dbReference>
<dbReference type="GO" id="GO:0043565">
    <property type="term" value="F:sequence-specific DNA binding"/>
    <property type="evidence" value="ECO:0007669"/>
    <property type="project" value="InterPro"/>
</dbReference>
<dbReference type="Pfam" id="PF12833">
    <property type="entry name" value="HTH_18"/>
    <property type="match status" value="1"/>
</dbReference>
<dbReference type="GO" id="GO:0003700">
    <property type="term" value="F:DNA-binding transcription factor activity"/>
    <property type="evidence" value="ECO:0007669"/>
    <property type="project" value="InterPro"/>
</dbReference>
<dbReference type="AlphaFoldDB" id="A0A2S7SR33"/>
<sequence>MELRTIHIKQMCCQRCIEAVEGTLSNLGLDVKNVQLGIAVFVQSEKVSDELISSAIVKRGFEIIKSEDERLTGEIKISIMGLIHHASETENDNKNIRAYLEKVTLKPFRVLNKVFVNTTQITIQKYTILQRIEKVKALISESKFNFSEIAFLTGYKTPQHLSAQFKKYEGISMLDYKASEIKNRNPIDKI</sequence>
<dbReference type="Gene3D" id="3.30.70.100">
    <property type="match status" value="1"/>
</dbReference>
<evidence type="ECO:0000256" key="2">
    <source>
        <dbReference type="ARBA" id="ARBA00023163"/>
    </source>
</evidence>
<dbReference type="RefSeq" id="WP_105040809.1">
    <property type="nucleotide sequence ID" value="NZ_PPSL01000006.1"/>
</dbReference>
<gene>
    <name evidence="4" type="ORF">CJD36_019110</name>
</gene>
<dbReference type="OrthoDB" id="952277at2"/>
<comment type="caution">
    <text evidence="4">The sequence shown here is derived from an EMBL/GenBank/DDBJ whole genome shotgun (WGS) entry which is preliminary data.</text>
</comment>